<proteinExistence type="inferred from homology"/>
<dbReference type="InterPro" id="IPR015527">
    <property type="entry name" value="Pept_C26_g-glut_hydrolase"/>
</dbReference>
<organism evidence="9">
    <name type="scientific">Guillardia theta</name>
    <name type="common">Cryptophyte</name>
    <name type="synonym">Cryptomonas phi</name>
    <dbReference type="NCBI Taxonomy" id="55529"/>
    <lineage>
        <taxon>Eukaryota</taxon>
        <taxon>Cryptophyceae</taxon>
        <taxon>Pyrenomonadales</taxon>
        <taxon>Geminigeraceae</taxon>
        <taxon>Guillardia</taxon>
    </lineage>
</organism>
<evidence type="ECO:0000256" key="8">
    <source>
        <dbReference type="PROSITE-ProRule" id="PRU00607"/>
    </source>
</evidence>
<dbReference type="Pfam" id="PF07722">
    <property type="entry name" value="Peptidase_C26"/>
    <property type="match status" value="1"/>
</dbReference>
<evidence type="ECO:0000256" key="6">
    <source>
        <dbReference type="ARBA" id="ARBA00022801"/>
    </source>
</evidence>
<protein>
    <recommendedName>
        <fullName evidence="3">folate gamma-glutamyl hydrolase</fullName>
        <ecNumber evidence="3">3.4.19.9</ecNumber>
    </recommendedName>
</protein>
<dbReference type="InterPro" id="IPR029062">
    <property type="entry name" value="Class_I_gatase-like"/>
</dbReference>
<evidence type="ECO:0000256" key="3">
    <source>
        <dbReference type="ARBA" id="ARBA00012886"/>
    </source>
</evidence>
<evidence type="ECO:0000256" key="4">
    <source>
        <dbReference type="ARBA" id="ARBA00022525"/>
    </source>
</evidence>
<dbReference type="GO" id="GO:0005576">
    <property type="term" value="C:extracellular region"/>
    <property type="evidence" value="ECO:0007669"/>
    <property type="project" value="UniProtKB-SubCell"/>
</dbReference>
<evidence type="ECO:0000256" key="1">
    <source>
        <dbReference type="ARBA" id="ARBA00004239"/>
    </source>
</evidence>
<keyword evidence="5" id="KW-0732">Signal</keyword>
<keyword evidence="6" id="KW-0378">Hydrolase</keyword>
<dbReference type="EC" id="3.4.19.9" evidence="3"/>
<dbReference type="InterPro" id="IPR011697">
    <property type="entry name" value="Peptidase_C26"/>
</dbReference>
<comment type="caution">
    <text evidence="8">Lacks conserved residue(s) required for the propagation of feature annotation.</text>
</comment>
<evidence type="ECO:0000256" key="5">
    <source>
        <dbReference type="ARBA" id="ARBA00022729"/>
    </source>
</evidence>
<evidence type="ECO:0000313" key="9">
    <source>
        <dbReference type="EMBL" id="CAE2326313.1"/>
    </source>
</evidence>
<evidence type="ECO:0000256" key="7">
    <source>
        <dbReference type="PIRSR" id="PIRSR615527-1"/>
    </source>
</evidence>
<dbReference type="AlphaFoldDB" id="A0A7S4P8B4"/>
<comment type="similarity">
    <text evidence="2">Belongs to the peptidase C26 family.</text>
</comment>
<feature type="active site" description="Nucleophile" evidence="7">
    <location>
        <position position="154"/>
    </location>
</feature>
<reference evidence="9" key="1">
    <citation type="submission" date="2021-01" db="EMBL/GenBank/DDBJ databases">
        <authorList>
            <person name="Corre E."/>
            <person name="Pelletier E."/>
            <person name="Niang G."/>
            <person name="Scheremetjew M."/>
            <person name="Finn R."/>
            <person name="Kale V."/>
            <person name="Holt S."/>
            <person name="Cochrane G."/>
            <person name="Meng A."/>
            <person name="Brown T."/>
            <person name="Cohen L."/>
        </authorList>
    </citation>
    <scope>NUCLEOTIDE SEQUENCE</scope>
    <source>
        <strain evidence="9">CCMP 2712</strain>
    </source>
</reference>
<dbReference type="PROSITE" id="PS51275">
    <property type="entry name" value="PEPTIDASE_C26_GGH"/>
    <property type="match status" value="1"/>
</dbReference>
<name>A0A7S4P8B4_GUITH</name>
<evidence type="ECO:0000256" key="2">
    <source>
        <dbReference type="ARBA" id="ARBA00011083"/>
    </source>
</evidence>
<dbReference type="Gene3D" id="3.40.50.880">
    <property type="match status" value="1"/>
</dbReference>
<sequence>MTSPWRDRVVGRSRSLSLLLQDMHKSSAFPIVVNAVTCFLLLSLADVQGNERPIVGILSQPCTGFRGCNESGSYIASSYVKFVEMAGARVIPIIFNAPHDEIMFRMRYVHMLLFPGGAVPLQPGTLFFETSKSLFEHVIDLNKRGFWFPLHGTCLGFELLHILVARSGGVLQTFNSTNCRSKLNFTESARHSRLFQNFSNDLFEAARKKKIAVEHHMYGVSPEAYKNFPSLQSFFSNPVNECRFARENLRVEHGGHRLSYQWDSIPPRKTSF</sequence>
<comment type="subcellular location">
    <subcellularLocation>
        <location evidence="1">Secreted</location>
        <location evidence="1">Extracellular space</location>
    </subcellularLocation>
</comment>
<accession>A0A7S4P8B4</accession>
<dbReference type="GO" id="GO:0046900">
    <property type="term" value="P:tetrahydrofolylpolyglutamate metabolic process"/>
    <property type="evidence" value="ECO:0007669"/>
    <property type="project" value="TreeGrafter"/>
</dbReference>
<dbReference type="EMBL" id="HBKN01038823">
    <property type="protein sequence ID" value="CAE2326313.1"/>
    <property type="molecule type" value="Transcribed_RNA"/>
</dbReference>
<keyword evidence="4" id="KW-0964">Secreted</keyword>
<dbReference type="GO" id="GO:0005773">
    <property type="term" value="C:vacuole"/>
    <property type="evidence" value="ECO:0007669"/>
    <property type="project" value="TreeGrafter"/>
</dbReference>
<dbReference type="GO" id="GO:0034722">
    <property type="term" value="F:gamma-glutamyl-peptidase activity"/>
    <property type="evidence" value="ECO:0007669"/>
    <property type="project" value="UniProtKB-EC"/>
</dbReference>
<gene>
    <name evidence="9" type="ORF">GTHE00462_LOCUS30411</name>
</gene>
<dbReference type="SUPFAM" id="SSF52317">
    <property type="entry name" value="Class I glutamine amidotransferase-like"/>
    <property type="match status" value="1"/>
</dbReference>
<dbReference type="PANTHER" id="PTHR11315">
    <property type="entry name" value="PROTEASE FAMILY C26 GAMMA-GLUTAMYL HYDROLASE"/>
    <property type="match status" value="1"/>
</dbReference>
<dbReference type="PANTHER" id="PTHR11315:SF0">
    <property type="entry name" value="FOLATE GAMMA-GLUTAMYL HYDROLASE"/>
    <property type="match status" value="1"/>
</dbReference>